<dbReference type="Pfam" id="PF02790">
    <property type="entry name" value="COX2_TM"/>
    <property type="match status" value="1"/>
</dbReference>
<keyword evidence="17 22" id="KW-0186">Copper</keyword>
<dbReference type="InterPro" id="IPR009056">
    <property type="entry name" value="Cyt_c-like_dom"/>
</dbReference>
<gene>
    <name evidence="23" type="ORF">bcere0026_36910</name>
</gene>
<keyword evidence="12" id="KW-0732">Signal</keyword>
<evidence type="ECO:0000256" key="7">
    <source>
        <dbReference type="ARBA" id="ARBA00022475"/>
    </source>
</evidence>
<comment type="caution">
    <text evidence="23">The sequence shown here is derived from an EMBL/GenBank/DDBJ whole genome shotgun (WGS) entry which is preliminary data.</text>
</comment>
<sequence length="354" mass="39687">MGVVCMKKQWRLLSFVSLLALLLGGCGKAFQSTLIPQGEVAKMQYDLLLLASAIMVGVVLVVTIIFLYVIVRFRQKKGEEDYIPEQVEGNHKLEIIWTVIPIILLLILAVPTVTYTFKLADVSAMEKKNIDKDTIVVDVTANLYWWEFSYKSEKIVTSQDLVIPTGKKVYLNLKGADIKHSFWVPSLAGKMDTNTDNVNKMWLKADKSGTYNGFCTEFCGPSHSLMQFKVKALDESEYKKWLADMKKIDGKKEVASTKAQEGQEIFNKSCIGCHAVGSNDSRPPSARIAPNLANFADRDMVAGIAENNEENLKKWLKDPENMKPGNKMTGKYGNLTDDQINALNAYLQTLKIEK</sequence>
<keyword evidence="18" id="KW-0472">Membrane</keyword>
<dbReference type="HOGENOM" id="CLU_036876_1_1_9"/>
<keyword evidence="9 21" id="KW-0679">Respiratory chain</keyword>
<evidence type="ECO:0000256" key="6">
    <source>
        <dbReference type="ARBA" id="ARBA00022448"/>
    </source>
</evidence>
<keyword evidence="7" id="KW-1003">Cell membrane</keyword>
<dbReference type="GO" id="GO:0042773">
    <property type="term" value="P:ATP synthesis coupled electron transport"/>
    <property type="evidence" value="ECO:0007669"/>
    <property type="project" value="TreeGrafter"/>
</dbReference>
<dbReference type="InterPro" id="IPR036909">
    <property type="entry name" value="Cyt_c-like_dom_sf"/>
</dbReference>
<dbReference type="SUPFAM" id="SSF46626">
    <property type="entry name" value="Cytochrome c"/>
    <property type="match status" value="1"/>
</dbReference>
<dbReference type="PROSITE" id="PS50857">
    <property type="entry name" value="COX2_CUA"/>
    <property type="match status" value="1"/>
</dbReference>
<comment type="catalytic activity">
    <reaction evidence="20 22">
        <text>4 Fe(II)-[cytochrome c] + O2 + 8 H(+)(in) = 4 Fe(III)-[cytochrome c] + 2 H2O + 4 H(+)(out)</text>
        <dbReference type="Rhea" id="RHEA:11436"/>
        <dbReference type="Rhea" id="RHEA-COMP:10350"/>
        <dbReference type="Rhea" id="RHEA-COMP:14399"/>
        <dbReference type="ChEBI" id="CHEBI:15377"/>
        <dbReference type="ChEBI" id="CHEBI:15378"/>
        <dbReference type="ChEBI" id="CHEBI:15379"/>
        <dbReference type="ChEBI" id="CHEBI:29033"/>
        <dbReference type="ChEBI" id="CHEBI:29034"/>
        <dbReference type="EC" id="7.1.1.9"/>
    </reaction>
</comment>
<evidence type="ECO:0000256" key="2">
    <source>
        <dbReference type="ARBA" id="ARBA00004651"/>
    </source>
</evidence>
<evidence type="ECO:0000256" key="11">
    <source>
        <dbReference type="ARBA" id="ARBA00022723"/>
    </source>
</evidence>
<dbReference type="Proteomes" id="UP000001753">
    <property type="component" value="Chromosome"/>
</dbReference>
<evidence type="ECO:0000256" key="20">
    <source>
        <dbReference type="ARBA" id="ARBA00047816"/>
    </source>
</evidence>
<protein>
    <recommendedName>
        <fullName evidence="5 22">Cytochrome c oxidase subunit 2</fullName>
        <ecNumber evidence="4 22">7.1.1.9</ecNumber>
    </recommendedName>
</protein>
<dbReference type="GO" id="GO:0016491">
    <property type="term" value="F:oxidoreductase activity"/>
    <property type="evidence" value="ECO:0007669"/>
    <property type="project" value="InterPro"/>
</dbReference>
<dbReference type="CDD" id="cd04213">
    <property type="entry name" value="CuRO_CcO_Caa3_II"/>
    <property type="match status" value="1"/>
</dbReference>
<dbReference type="PROSITE" id="PS51007">
    <property type="entry name" value="CYTC"/>
    <property type="match status" value="1"/>
</dbReference>
<dbReference type="InterPro" id="IPR045187">
    <property type="entry name" value="CcO_II"/>
</dbReference>
<name>C2XYB2_BACMY</name>
<comment type="subcellular location">
    <subcellularLocation>
        <location evidence="2 21">Cell membrane</location>
        <topology evidence="2 21">Multi-pass membrane protein</topology>
    </subcellularLocation>
</comment>
<evidence type="ECO:0000256" key="14">
    <source>
        <dbReference type="ARBA" id="ARBA00022982"/>
    </source>
</evidence>
<evidence type="ECO:0000256" key="22">
    <source>
        <dbReference type="RuleBase" id="RU004024"/>
    </source>
</evidence>
<keyword evidence="11 22" id="KW-0479">Metal-binding</keyword>
<dbReference type="InterPro" id="IPR002429">
    <property type="entry name" value="CcO_II-like_C"/>
</dbReference>
<dbReference type="GO" id="GO:0005886">
    <property type="term" value="C:plasma membrane"/>
    <property type="evidence" value="ECO:0007669"/>
    <property type="project" value="UniProtKB-SubCell"/>
</dbReference>
<dbReference type="PANTHER" id="PTHR22888">
    <property type="entry name" value="CYTOCHROME C OXIDASE, SUBUNIT II"/>
    <property type="match status" value="1"/>
</dbReference>
<dbReference type="InterPro" id="IPR034236">
    <property type="entry name" value="CuRO_CcO_Caa3_II"/>
</dbReference>
<evidence type="ECO:0000256" key="9">
    <source>
        <dbReference type="ARBA" id="ARBA00022660"/>
    </source>
</evidence>
<dbReference type="SUPFAM" id="SSF49503">
    <property type="entry name" value="Cupredoxins"/>
    <property type="match status" value="1"/>
</dbReference>
<dbReference type="Pfam" id="PF00034">
    <property type="entry name" value="Cytochrom_C"/>
    <property type="match status" value="1"/>
</dbReference>
<evidence type="ECO:0000256" key="16">
    <source>
        <dbReference type="ARBA" id="ARBA00023004"/>
    </source>
</evidence>
<proteinExistence type="inferred from homology"/>
<evidence type="ECO:0000256" key="13">
    <source>
        <dbReference type="ARBA" id="ARBA00022967"/>
    </source>
</evidence>
<evidence type="ECO:0000256" key="17">
    <source>
        <dbReference type="ARBA" id="ARBA00023008"/>
    </source>
</evidence>
<dbReference type="AlphaFoldDB" id="C2XYB2"/>
<evidence type="ECO:0000256" key="8">
    <source>
        <dbReference type="ARBA" id="ARBA00022617"/>
    </source>
</evidence>
<evidence type="ECO:0000256" key="18">
    <source>
        <dbReference type="ARBA" id="ARBA00023136"/>
    </source>
</evidence>
<dbReference type="GO" id="GO:0020037">
    <property type="term" value="F:heme binding"/>
    <property type="evidence" value="ECO:0007669"/>
    <property type="project" value="InterPro"/>
</dbReference>
<keyword evidence="6 21" id="KW-0813">Transport</keyword>
<reference evidence="23" key="1">
    <citation type="journal article" date="2012" name="Genome Res.">
        <title>Genomic characterization of the Bacillus cereus sensu lato species: Backdrop to the evolution of Bacillus anthracis.</title>
        <authorList>
            <person name="Zwick M.E."/>
            <person name="Joseph S.J."/>
            <person name="Didelot X."/>
            <person name="Chen P.E."/>
            <person name="Bishop-Lilly K.A."/>
            <person name="Stewart A.C."/>
            <person name="Willner K."/>
            <person name="Nolan N."/>
            <person name="Lentz S."/>
            <person name="Thomason M.K."/>
            <person name="Sozhamannan S."/>
            <person name="Mateczun A.J."/>
            <person name="Du L."/>
            <person name="Read T.D."/>
        </authorList>
    </citation>
    <scope>NUCLEOTIDE SEQUENCE [LARGE SCALE GENOMIC DNA]</scope>
    <source>
        <strain evidence="23">AH603</strain>
    </source>
</reference>
<evidence type="ECO:0000256" key="4">
    <source>
        <dbReference type="ARBA" id="ARBA00012949"/>
    </source>
</evidence>
<keyword evidence="15" id="KW-1133">Transmembrane helix</keyword>
<evidence type="ECO:0000256" key="5">
    <source>
        <dbReference type="ARBA" id="ARBA00015946"/>
    </source>
</evidence>
<evidence type="ECO:0000256" key="10">
    <source>
        <dbReference type="ARBA" id="ARBA00022692"/>
    </source>
</evidence>
<evidence type="ECO:0000256" key="12">
    <source>
        <dbReference type="ARBA" id="ARBA00022729"/>
    </source>
</evidence>
<dbReference type="EC" id="7.1.1.9" evidence="4 22"/>
<keyword evidence="13" id="KW-1278">Translocase</keyword>
<dbReference type="InterPro" id="IPR036257">
    <property type="entry name" value="Cyt_c_oxidase_su2_TM_sf"/>
</dbReference>
<dbReference type="PRINTS" id="PR01166">
    <property type="entry name" value="CYCOXIDASEII"/>
</dbReference>
<dbReference type="GO" id="GO:0005507">
    <property type="term" value="F:copper ion binding"/>
    <property type="evidence" value="ECO:0007669"/>
    <property type="project" value="InterPro"/>
</dbReference>
<keyword evidence="8" id="KW-0349">Heme</keyword>
<dbReference type="Gene3D" id="1.10.287.90">
    <property type="match status" value="1"/>
</dbReference>
<keyword evidence="16" id="KW-0408">Iron</keyword>
<dbReference type="Gene3D" id="2.60.40.420">
    <property type="entry name" value="Cupredoxins - blue copper proteins"/>
    <property type="match status" value="1"/>
</dbReference>
<evidence type="ECO:0000256" key="15">
    <source>
        <dbReference type="ARBA" id="ARBA00022989"/>
    </source>
</evidence>
<organism evidence="23">
    <name type="scientific">Bacillus mycoides</name>
    <dbReference type="NCBI Taxonomy" id="1405"/>
    <lineage>
        <taxon>Bacteria</taxon>
        <taxon>Bacillati</taxon>
        <taxon>Bacillota</taxon>
        <taxon>Bacilli</taxon>
        <taxon>Bacillales</taxon>
        <taxon>Bacillaceae</taxon>
        <taxon>Bacillus</taxon>
        <taxon>Bacillus cereus group</taxon>
    </lineage>
</organism>
<dbReference type="NCBIfam" id="TIGR02866">
    <property type="entry name" value="CoxB"/>
    <property type="match status" value="1"/>
</dbReference>
<dbReference type="PROSITE" id="PS50999">
    <property type="entry name" value="COX2_TM"/>
    <property type="match status" value="1"/>
</dbReference>
<comment type="similarity">
    <text evidence="3 21">Belongs to the cytochrome c oxidase subunit 2 family.</text>
</comment>
<dbReference type="InterPro" id="IPR014222">
    <property type="entry name" value="Cyt_c_oxidase_su2"/>
</dbReference>
<accession>C2PZZ2</accession>
<dbReference type="PROSITE" id="PS51257">
    <property type="entry name" value="PROKAR_LIPOPROTEIN"/>
    <property type="match status" value="1"/>
</dbReference>
<dbReference type="GO" id="GO:0004129">
    <property type="term" value="F:cytochrome-c oxidase activity"/>
    <property type="evidence" value="ECO:0007669"/>
    <property type="project" value="UniProtKB-EC"/>
</dbReference>
<evidence type="ECO:0000256" key="19">
    <source>
        <dbReference type="ARBA" id="ARBA00024688"/>
    </source>
</evidence>
<dbReference type="InterPro" id="IPR011759">
    <property type="entry name" value="Cyt_c_oxidase_su2_TM_dom"/>
</dbReference>
<evidence type="ECO:0000256" key="21">
    <source>
        <dbReference type="RuleBase" id="RU000456"/>
    </source>
</evidence>
<dbReference type="SUPFAM" id="SSF81464">
    <property type="entry name" value="Cytochrome c oxidase subunit II-like, transmembrane region"/>
    <property type="match status" value="1"/>
</dbReference>
<dbReference type="FunFam" id="2.60.40.420:FF:000042">
    <property type="entry name" value="Cytochrome c oxidase subunit 2"/>
    <property type="match status" value="1"/>
</dbReference>
<comment type="function">
    <text evidence="19 22">Subunits I and II form the functional core of the enzyme complex. Electrons originating in cytochrome c are transferred via heme a and Cu(A) to the binuclear center formed by heme a3 and Cu(B).</text>
</comment>
<keyword evidence="14 21" id="KW-0249">Electron transport</keyword>
<comment type="cofactor">
    <cofactor evidence="1">
        <name>heme c</name>
        <dbReference type="ChEBI" id="CHEBI:61717"/>
    </cofactor>
</comment>
<dbReference type="InterPro" id="IPR008972">
    <property type="entry name" value="Cupredoxin"/>
</dbReference>
<evidence type="ECO:0000313" key="23">
    <source>
        <dbReference type="EMBL" id="EEL69351.1"/>
    </source>
</evidence>
<evidence type="ECO:0000256" key="1">
    <source>
        <dbReference type="ARBA" id="ARBA00001926"/>
    </source>
</evidence>
<dbReference type="PANTHER" id="PTHR22888:SF10">
    <property type="entry name" value="CYTOCHROME C OXIDASE SUBUNIT 2"/>
    <property type="match status" value="1"/>
</dbReference>
<dbReference type="Pfam" id="PF00116">
    <property type="entry name" value="COX2"/>
    <property type="match status" value="1"/>
</dbReference>
<evidence type="ECO:0000256" key="3">
    <source>
        <dbReference type="ARBA" id="ARBA00007866"/>
    </source>
</evidence>
<dbReference type="FunFam" id="1.10.287.90:FF:000007">
    <property type="entry name" value="Cytochrome c oxidase subunit 2"/>
    <property type="match status" value="1"/>
</dbReference>
<dbReference type="EMBL" id="ACMP01000096">
    <property type="protein sequence ID" value="EEL69351.1"/>
    <property type="molecule type" value="Genomic_DNA"/>
</dbReference>
<comment type="cofactor">
    <cofactor evidence="22">
        <name>Cu cation</name>
        <dbReference type="ChEBI" id="CHEBI:23378"/>
    </cofactor>
    <text evidence="22">Binds a copper A center.</text>
</comment>
<keyword evidence="10 21" id="KW-0812">Transmembrane</keyword>
<accession>C2XYB2</accession>